<proteinExistence type="predicted"/>
<reference evidence="1" key="1">
    <citation type="journal article" date="2021" name="Proc. Natl. Acad. Sci. U.S.A.">
        <title>A Catalog of Tens of Thousands of Viruses from Human Metagenomes Reveals Hidden Associations with Chronic Diseases.</title>
        <authorList>
            <person name="Tisza M.J."/>
            <person name="Buck C.B."/>
        </authorList>
    </citation>
    <scope>NUCLEOTIDE SEQUENCE</scope>
    <source>
        <strain evidence="1">CtqYq4</strain>
    </source>
</reference>
<name>A0A8S5LVT5_9CAUD</name>
<accession>A0A8S5LVT5</accession>
<evidence type="ECO:0000313" key="1">
    <source>
        <dbReference type="EMBL" id="DAD74084.1"/>
    </source>
</evidence>
<dbReference type="EMBL" id="BK014752">
    <property type="protein sequence ID" value="DAD74084.1"/>
    <property type="molecule type" value="Genomic_DNA"/>
</dbReference>
<organism evidence="1">
    <name type="scientific">Myoviridae sp. ctqYq4</name>
    <dbReference type="NCBI Taxonomy" id="2826702"/>
    <lineage>
        <taxon>Viruses</taxon>
        <taxon>Duplodnaviria</taxon>
        <taxon>Heunggongvirae</taxon>
        <taxon>Uroviricota</taxon>
        <taxon>Caudoviricetes</taxon>
    </lineage>
</organism>
<protein>
    <submittedName>
        <fullName evidence="1">Uncharacterized protein</fullName>
    </submittedName>
</protein>
<sequence>MKFKDFKKLNREEQHRKFEQYKKEWLATRHS</sequence>